<feature type="domain" description="Methyltransferase" evidence="9">
    <location>
        <begin position="30"/>
        <end position="186"/>
    </location>
</feature>
<evidence type="ECO:0000256" key="7">
    <source>
        <dbReference type="ARBA" id="ARBA00047943"/>
    </source>
</evidence>
<dbReference type="InterPro" id="IPR026669">
    <property type="entry name" value="Arsenite_MeTrfase-like"/>
</dbReference>
<dbReference type="Proteomes" id="UP000677054">
    <property type="component" value="Unassembled WGS sequence"/>
</dbReference>
<organism evidence="10">
    <name type="scientific">Darwinula stevensoni</name>
    <dbReference type="NCBI Taxonomy" id="69355"/>
    <lineage>
        <taxon>Eukaryota</taxon>
        <taxon>Metazoa</taxon>
        <taxon>Ecdysozoa</taxon>
        <taxon>Arthropoda</taxon>
        <taxon>Crustacea</taxon>
        <taxon>Oligostraca</taxon>
        <taxon>Ostracoda</taxon>
        <taxon>Podocopa</taxon>
        <taxon>Podocopida</taxon>
        <taxon>Darwinulocopina</taxon>
        <taxon>Darwinuloidea</taxon>
        <taxon>Darwinulidae</taxon>
        <taxon>Darwinula</taxon>
    </lineage>
</organism>
<sequence>MGNQTESGEKPDGKRNYGCGMPFPDGLGSCKVLDLGCGTGRDAFVLSQLVGEHGIVVGVDMNEHQVAKAEEYLNYHMEKFGFSVLPNVKFKHGLLENLRDLNLKEKYFDVIVSNCVMNFCSDKRSLLSQSFNHLKVNGKFNRGGEMYLNDIYASCPIPESLQEKLDLWGECFSGALWWEDLHALCDEIGFHPPLIKEVRPVFIEIEELKRRADPLPKDLRFASVTYRIFKPSNDDAAPKAAVYDGKLLNCFDAWEFAHDLVFETGVPRNISKEYASILETSRFRTHFKFQEVIDNGSTHEYTRTNPFDMIPDPYESLSGLVGYSI</sequence>
<evidence type="ECO:0000256" key="5">
    <source>
        <dbReference type="ARBA" id="ARBA00034545"/>
    </source>
</evidence>
<keyword evidence="11" id="KW-1185">Reference proteome</keyword>
<comment type="catalytic activity">
    <reaction evidence="6">
        <text>arsenic triglutathione + [thioredoxin]-dithiol + S-adenosyl-L-methionine + 2 H2O = methylarsonous acid + [thioredoxin]-disulfide + 3 glutathione + S-adenosyl-L-homocysteine + H(+)</text>
        <dbReference type="Rhea" id="RHEA:69460"/>
        <dbReference type="Rhea" id="RHEA-COMP:10698"/>
        <dbReference type="Rhea" id="RHEA-COMP:10700"/>
        <dbReference type="ChEBI" id="CHEBI:15377"/>
        <dbReference type="ChEBI" id="CHEBI:15378"/>
        <dbReference type="ChEBI" id="CHEBI:17826"/>
        <dbReference type="ChEBI" id="CHEBI:29950"/>
        <dbReference type="ChEBI" id="CHEBI:50058"/>
        <dbReference type="ChEBI" id="CHEBI:57856"/>
        <dbReference type="ChEBI" id="CHEBI:57925"/>
        <dbReference type="ChEBI" id="CHEBI:59789"/>
        <dbReference type="ChEBI" id="CHEBI:183640"/>
        <dbReference type="EC" id="2.1.1.137"/>
    </reaction>
</comment>
<dbReference type="AlphaFoldDB" id="A0A7R9ADK6"/>
<evidence type="ECO:0000256" key="4">
    <source>
        <dbReference type="ARBA" id="ARBA00034521"/>
    </source>
</evidence>
<dbReference type="PANTHER" id="PTHR43675:SF8">
    <property type="entry name" value="ARSENITE METHYLTRANSFERASE"/>
    <property type="match status" value="1"/>
</dbReference>
<dbReference type="PANTHER" id="PTHR43675">
    <property type="entry name" value="ARSENITE METHYLTRANSFERASE"/>
    <property type="match status" value="1"/>
</dbReference>
<dbReference type="InterPro" id="IPR025714">
    <property type="entry name" value="Methyltranfer_dom"/>
</dbReference>
<proteinExistence type="inferred from homology"/>
<comment type="catalytic activity">
    <reaction evidence="8">
        <text>arsenic triglutathione + 3 [thioredoxin]-dithiol + 3 S-adenosyl-L-methionine = trimethylarsine + 3 [thioredoxin]-disulfide + 3 glutathione + 3 S-adenosyl-L-homocysteine + 3 H(+)</text>
        <dbReference type="Rhea" id="RHEA:69432"/>
        <dbReference type="Rhea" id="RHEA-COMP:10698"/>
        <dbReference type="Rhea" id="RHEA-COMP:10700"/>
        <dbReference type="ChEBI" id="CHEBI:15378"/>
        <dbReference type="ChEBI" id="CHEBI:27130"/>
        <dbReference type="ChEBI" id="CHEBI:29950"/>
        <dbReference type="ChEBI" id="CHEBI:50058"/>
        <dbReference type="ChEBI" id="CHEBI:57856"/>
        <dbReference type="ChEBI" id="CHEBI:57925"/>
        <dbReference type="ChEBI" id="CHEBI:59789"/>
        <dbReference type="ChEBI" id="CHEBI:183640"/>
        <dbReference type="EC" id="2.1.1.137"/>
    </reaction>
</comment>
<dbReference type="InterPro" id="IPR029063">
    <property type="entry name" value="SAM-dependent_MTases_sf"/>
</dbReference>
<dbReference type="GO" id="GO:0030791">
    <property type="term" value="F:arsenite methyltransferase activity"/>
    <property type="evidence" value="ECO:0007669"/>
    <property type="project" value="UniProtKB-EC"/>
</dbReference>
<dbReference type="Gene3D" id="3.40.50.150">
    <property type="entry name" value="Vaccinia Virus protein VP39"/>
    <property type="match status" value="1"/>
</dbReference>
<gene>
    <name evidence="10" type="ORF">DSTB1V02_LOCUS11803</name>
</gene>
<evidence type="ECO:0000313" key="11">
    <source>
        <dbReference type="Proteomes" id="UP000677054"/>
    </source>
</evidence>
<dbReference type="Pfam" id="PF13847">
    <property type="entry name" value="Methyltransf_31"/>
    <property type="match status" value="1"/>
</dbReference>
<dbReference type="SUPFAM" id="SSF53335">
    <property type="entry name" value="S-adenosyl-L-methionine-dependent methyltransferases"/>
    <property type="match status" value="1"/>
</dbReference>
<keyword evidence="2" id="KW-0949">S-adenosyl-L-methionine</keyword>
<evidence type="ECO:0000259" key="9">
    <source>
        <dbReference type="Pfam" id="PF13847"/>
    </source>
</evidence>
<dbReference type="CDD" id="cd02440">
    <property type="entry name" value="AdoMet_MTases"/>
    <property type="match status" value="1"/>
</dbReference>
<dbReference type="EC" id="2.1.1.137" evidence="4"/>
<keyword evidence="1" id="KW-0808">Transferase</keyword>
<evidence type="ECO:0000256" key="8">
    <source>
        <dbReference type="ARBA" id="ARBA00048428"/>
    </source>
</evidence>
<comment type="similarity">
    <text evidence="3">Belongs to the methyltransferase superfamily. Arsenite methyltransferase family.</text>
</comment>
<name>A0A7R9ADK6_9CRUS</name>
<protein>
    <recommendedName>
        <fullName evidence="5">Arsenite methyltransferase</fullName>
        <ecNumber evidence="4">2.1.1.137</ecNumber>
    </recommendedName>
</protein>
<dbReference type="OrthoDB" id="6378906at2759"/>
<evidence type="ECO:0000256" key="1">
    <source>
        <dbReference type="ARBA" id="ARBA00022679"/>
    </source>
</evidence>
<accession>A0A7R9ADK6</accession>
<dbReference type="Gene3D" id="3.40.5.100">
    <property type="match status" value="1"/>
</dbReference>
<dbReference type="EMBL" id="CAJPEV010004054">
    <property type="protein sequence ID" value="CAG0901078.1"/>
    <property type="molecule type" value="Genomic_DNA"/>
</dbReference>
<comment type="catalytic activity">
    <reaction evidence="7">
        <text>arsenic triglutathione + 2 [thioredoxin]-dithiol + 2 S-adenosyl-L-methionine + H2O = dimethylarsinous acid + 2 [thioredoxin]-disulfide + 3 glutathione + 2 S-adenosyl-L-homocysteine + 2 H(+)</text>
        <dbReference type="Rhea" id="RHEA:69464"/>
        <dbReference type="Rhea" id="RHEA-COMP:10698"/>
        <dbReference type="Rhea" id="RHEA-COMP:10700"/>
        <dbReference type="ChEBI" id="CHEBI:15377"/>
        <dbReference type="ChEBI" id="CHEBI:15378"/>
        <dbReference type="ChEBI" id="CHEBI:23808"/>
        <dbReference type="ChEBI" id="CHEBI:29950"/>
        <dbReference type="ChEBI" id="CHEBI:50058"/>
        <dbReference type="ChEBI" id="CHEBI:57856"/>
        <dbReference type="ChEBI" id="CHEBI:57925"/>
        <dbReference type="ChEBI" id="CHEBI:59789"/>
        <dbReference type="ChEBI" id="CHEBI:183640"/>
        <dbReference type="EC" id="2.1.1.137"/>
    </reaction>
</comment>
<dbReference type="EMBL" id="LR903571">
    <property type="protein sequence ID" value="CAD7252042.1"/>
    <property type="molecule type" value="Genomic_DNA"/>
</dbReference>
<evidence type="ECO:0000313" key="10">
    <source>
        <dbReference type="EMBL" id="CAD7252042.1"/>
    </source>
</evidence>
<reference evidence="10" key="1">
    <citation type="submission" date="2020-11" db="EMBL/GenBank/DDBJ databases">
        <authorList>
            <person name="Tran Van P."/>
        </authorList>
    </citation>
    <scope>NUCLEOTIDE SEQUENCE</scope>
</reference>
<evidence type="ECO:0000256" key="3">
    <source>
        <dbReference type="ARBA" id="ARBA00034487"/>
    </source>
</evidence>
<evidence type="ECO:0000256" key="6">
    <source>
        <dbReference type="ARBA" id="ARBA00047941"/>
    </source>
</evidence>
<evidence type="ECO:0000256" key="2">
    <source>
        <dbReference type="ARBA" id="ARBA00022691"/>
    </source>
</evidence>